<evidence type="ECO:0000313" key="2">
    <source>
        <dbReference type="Proteomes" id="UP000038011"/>
    </source>
</evidence>
<accession>A0A0M9GKX9</accession>
<dbReference type="Pfam" id="PF06718">
    <property type="entry name" value="DUF1203"/>
    <property type="match status" value="1"/>
</dbReference>
<dbReference type="InterPro" id="IPR009593">
    <property type="entry name" value="DUF1203"/>
</dbReference>
<keyword evidence="2" id="KW-1185">Reference proteome</keyword>
<dbReference type="OrthoDB" id="5953307at2"/>
<dbReference type="EMBL" id="JXMU01000028">
    <property type="protein sequence ID" value="KPB00180.1"/>
    <property type="molecule type" value="Genomic_DNA"/>
</dbReference>
<dbReference type="RefSeq" id="WP_054000259.1">
    <property type="nucleotide sequence ID" value="NZ_JXMU01000028.1"/>
</dbReference>
<reference evidence="1 2" key="1">
    <citation type="submission" date="2015-01" db="EMBL/GenBank/DDBJ databases">
        <title>Ahrensia donghaiensis sp. nov., a novel dimethylsulphoniopropionate-cleavage bacterium isolated from seawater and emended descriptions of the genus Ahrensia and Ahrensia kielensis.</title>
        <authorList>
            <person name="Liu J."/>
        </authorList>
    </citation>
    <scope>NUCLEOTIDE SEQUENCE [LARGE SCALE GENOMIC DNA]</scope>
    <source>
        <strain evidence="1 2">LZD062</strain>
    </source>
</reference>
<sequence>MNFQFHALDHQEFAHLLAFDDETLAQHNARRIQVRDFPSAPCRVSLEDAEVGETVILANYLHMPKDSPYRSSHAVYVREGVTTAKPEENEIPKFLNHRFLSVRAFDAQGMMLIADTAEGSDVKKTIMAFLADPKVENLHIHFAKQGCYAARVTRL</sequence>
<protein>
    <recommendedName>
        <fullName evidence="3">DUF1203 domain-containing protein</fullName>
    </recommendedName>
</protein>
<gene>
    <name evidence="1" type="ORF">SU32_15360</name>
</gene>
<comment type="caution">
    <text evidence="1">The sequence shown here is derived from an EMBL/GenBank/DDBJ whole genome shotgun (WGS) entry which is preliminary data.</text>
</comment>
<dbReference type="PIRSF" id="PIRSF034110">
    <property type="entry name" value="DUF1203"/>
    <property type="match status" value="1"/>
</dbReference>
<proteinExistence type="predicted"/>
<name>A0A0M9GKX9_9HYPH</name>
<evidence type="ECO:0008006" key="3">
    <source>
        <dbReference type="Google" id="ProtNLM"/>
    </source>
</evidence>
<dbReference type="PATRIC" id="fig|1514904.3.peg.2216"/>
<organism evidence="1 2">
    <name type="scientific">Ahrensia marina</name>
    <dbReference type="NCBI Taxonomy" id="1514904"/>
    <lineage>
        <taxon>Bacteria</taxon>
        <taxon>Pseudomonadati</taxon>
        <taxon>Pseudomonadota</taxon>
        <taxon>Alphaproteobacteria</taxon>
        <taxon>Hyphomicrobiales</taxon>
        <taxon>Ahrensiaceae</taxon>
        <taxon>Ahrensia</taxon>
    </lineage>
</organism>
<dbReference type="AlphaFoldDB" id="A0A0M9GKX9"/>
<evidence type="ECO:0000313" key="1">
    <source>
        <dbReference type="EMBL" id="KPB00180.1"/>
    </source>
</evidence>
<dbReference type="Proteomes" id="UP000038011">
    <property type="component" value="Unassembled WGS sequence"/>
</dbReference>